<dbReference type="GO" id="GO:0008983">
    <property type="term" value="F:protein-glutamate O-methyltransferase activity"/>
    <property type="evidence" value="ECO:0007669"/>
    <property type="project" value="UniProtKB-EC"/>
</dbReference>
<dbReference type="InterPro" id="IPR022642">
    <property type="entry name" value="CheR_C"/>
</dbReference>
<dbReference type="Proteomes" id="UP000199006">
    <property type="component" value="Unassembled WGS sequence"/>
</dbReference>
<dbReference type="SUPFAM" id="SSF47757">
    <property type="entry name" value="Chemotaxis receptor methyltransferase CheR, N-terminal domain"/>
    <property type="match status" value="1"/>
</dbReference>
<evidence type="ECO:0000256" key="2">
    <source>
        <dbReference type="ARBA" id="ARBA00012534"/>
    </source>
</evidence>
<evidence type="ECO:0000256" key="1">
    <source>
        <dbReference type="ARBA" id="ARBA00001541"/>
    </source>
</evidence>
<dbReference type="EC" id="2.1.1.80" evidence="2"/>
<evidence type="ECO:0000256" key="3">
    <source>
        <dbReference type="ARBA" id="ARBA00022603"/>
    </source>
</evidence>
<dbReference type="Gene3D" id="3.40.50.150">
    <property type="entry name" value="Vaccinia Virus protein VP39"/>
    <property type="match status" value="1"/>
</dbReference>
<dbReference type="STRING" id="29563.SAMN02983006_01055"/>
<dbReference type="PIRSF" id="PIRSF000410">
    <property type="entry name" value="CheR"/>
    <property type="match status" value="1"/>
</dbReference>
<dbReference type="AlphaFoldDB" id="A0A1I4HE83"/>
<comment type="catalytic activity">
    <reaction evidence="1">
        <text>L-glutamyl-[protein] + S-adenosyl-L-methionine = [protein]-L-glutamate 5-O-methyl ester + S-adenosyl-L-homocysteine</text>
        <dbReference type="Rhea" id="RHEA:24452"/>
        <dbReference type="Rhea" id="RHEA-COMP:10208"/>
        <dbReference type="Rhea" id="RHEA-COMP:10311"/>
        <dbReference type="ChEBI" id="CHEBI:29973"/>
        <dbReference type="ChEBI" id="CHEBI:57856"/>
        <dbReference type="ChEBI" id="CHEBI:59789"/>
        <dbReference type="ChEBI" id="CHEBI:82795"/>
        <dbReference type="EC" id="2.1.1.80"/>
    </reaction>
</comment>
<keyword evidence="5" id="KW-0949">S-adenosyl-L-methionine</keyword>
<evidence type="ECO:0000256" key="5">
    <source>
        <dbReference type="ARBA" id="ARBA00022691"/>
    </source>
</evidence>
<keyword evidence="8" id="KW-1185">Reference proteome</keyword>
<proteinExistence type="predicted"/>
<accession>A0A1I4HE83</accession>
<feature type="domain" description="CheR-type methyltransferase" evidence="6">
    <location>
        <begin position="1"/>
        <end position="249"/>
    </location>
</feature>
<dbReference type="InterPro" id="IPR000780">
    <property type="entry name" value="CheR_MeTrfase"/>
</dbReference>
<evidence type="ECO:0000313" key="7">
    <source>
        <dbReference type="EMBL" id="SFL40535.1"/>
    </source>
</evidence>
<dbReference type="InterPro" id="IPR029063">
    <property type="entry name" value="SAM-dependent_MTases_sf"/>
</dbReference>
<dbReference type="Pfam" id="PF01739">
    <property type="entry name" value="CheR"/>
    <property type="match status" value="1"/>
</dbReference>
<dbReference type="OrthoDB" id="9816309at2"/>
<dbReference type="SMART" id="SM00138">
    <property type="entry name" value="MeTrc"/>
    <property type="match status" value="1"/>
</dbReference>
<evidence type="ECO:0000256" key="4">
    <source>
        <dbReference type="ARBA" id="ARBA00022679"/>
    </source>
</evidence>
<dbReference type="InterPro" id="IPR022641">
    <property type="entry name" value="CheR_N"/>
</dbReference>
<sequence length="271" mass="31701">MLIAEDDIQDINQILLAETGTFISPDKKNLIELRLSSRIKELGFIDLQDYLAYLKMNNQERLIFFNLLTTNYTNFCRESYHFEILIKELIPQILKTKDEISIWSAGCSSGEEAYTIAILLNHFFANKLNFNILGTDINTEVLRAAKTGIYTQEEINRLKPEYLFNNFQQGVGKYEGYYRVKAQLRENIKFEHLNLNKFAREGIKKKFDIIFCRNVLIYFNESNRKRVIAQFNQSLTKPGFLILGHSENINLAKAENNSIWEKIARNSYQKI</sequence>
<dbReference type="Gene3D" id="1.10.155.10">
    <property type="entry name" value="Chemotaxis receptor methyltransferase CheR, N-terminal domain"/>
    <property type="match status" value="1"/>
</dbReference>
<keyword evidence="4 7" id="KW-0808">Transferase</keyword>
<dbReference type="CDD" id="cd02440">
    <property type="entry name" value="AdoMet_MTases"/>
    <property type="match status" value="1"/>
</dbReference>
<dbReference type="SUPFAM" id="SSF53335">
    <property type="entry name" value="S-adenosyl-L-methionine-dependent methyltransferases"/>
    <property type="match status" value="1"/>
</dbReference>
<dbReference type="Pfam" id="PF03705">
    <property type="entry name" value="CheR_N"/>
    <property type="match status" value="1"/>
</dbReference>
<dbReference type="InterPro" id="IPR050903">
    <property type="entry name" value="Bact_Chemotaxis_MeTrfase"/>
</dbReference>
<keyword evidence="3 7" id="KW-0489">Methyltransferase</keyword>
<dbReference type="PRINTS" id="PR00996">
    <property type="entry name" value="CHERMTFRASE"/>
</dbReference>
<reference evidence="7 8" key="1">
    <citation type="submission" date="2016-10" db="EMBL/GenBank/DDBJ databases">
        <authorList>
            <person name="de Groot N.N."/>
        </authorList>
    </citation>
    <scope>NUCLEOTIDE SEQUENCE [LARGE SCALE GENOMIC DNA]</scope>
    <source>
        <strain evidence="7 8">ATCC 51327</strain>
    </source>
</reference>
<evidence type="ECO:0000313" key="8">
    <source>
        <dbReference type="Proteomes" id="UP000199006"/>
    </source>
</evidence>
<dbReference type="GO" id="GO:0032259">
    <property type="term" value="P:methylation"/>
    <property type="evidence" value="ECO:0007669"/>
    <property type="project" value="UniProtKB-KW"/>
</dbReference>
<dbReference type="EMBL" id="FOTI01000011">
    <property type="protein sequence ID" value="SFL40535.1"/>
    <property type="molecule type" value="Genomic_DNA"/>
</dbReference>
<dbReference type="PROSITE" id="PS50123">
    <property type="entry name" value="CHER"/>
    <property type="match status" value="1"/>
</dbReference>
<dbReference type="RefSeq" id="WP_089860725.1">
    <property type="nucleotide sequence ID" value="NZ_FOTI01000011.1"/>
</dbReference>
<dbReference type="InterPro" id="IPR036804">
    <property type="entry name" value="CheR_N_sf"/>
</dbReference>
<dbReference type="InterPro" id="IPR026024">
    <property type="entry name" value="Chemotaxis_MeTrfase_CheR"/>
</dbReference>
<protein>
    <recommendedName>
        <fullName evidence="2">protein-glutamate O-methyltransferase</fullName>
        <ecNumber evidence="2">2.1.1.80</ecNumber>
    </recommendedName>
</protein>
<gene>
    <name evidence="7" type="ORF">SAMN02983006_01055</name>
</gene>
<organism evidence="7 8">
    <name type="scientific">Halanaerobium salsuginis</name>
    <dbReference type="NCBI Taxonomy" id="29563"/>
    <lineage>
        <taxon>Bacteria</taxon>
        <taxon>Bacillati</taxon>
        <taxon>Bacillota</taxon>
        <taxon>Clostridia</taxon>
        <taxon>Halanaerobiales</taxon>
        <taxon>Halanaerobiaceae</taxon>
        <taxon>Halanaerobium</taxon>
    </lineage>
</organism>
<evidence type="ECO:0000259" key="6">
    <source>
        <dbReference type="PROSITE" id="PS50123"/>
    </source>
</evidence>
<dbReference type="PANTHER" id="PTHR24422">
    <property type="entry name" value="CHEMOTAXIS PROTEIN METHYLTRANSFERASE"/>
    <property type="match status" value="1"/>
</dbReference>
<dbReference type="PANTHER" id="PTHR24422:SF10">
    <property type="entry name" value="CHEMOTAXIS PROTEIN METHYLTRANSFERASE 2"/>
    <property type="match status" value="1"/>
</dbReference>
<name>A0A1I4HE83_9FIRM</name>